<dbReference type="AlphaFoldDB" id="A0A5R9IWU8"/>
<dbReference type="Gene3D" id="3.40.50.1820">
    <property type="entry name" value="alpha/beta hydrolase"/>
    <property type="match status" value="1"/>
</dbReference>
<dbReference type="InterPro" id="IPR050266">
    <property type="entry name" value="AB_hydrolase_sf"/>
</dbReference>
<accession>A0A5R9IWU8</accession>
<dbReference type="OrthoDB" id="6251202at2"/>
<dbReference type="GO" id="GO:0047372">
    <property type="term" value="F:monoacylglycerol lipase activity"/>
    <property type="evidence" value="ECO:0007669"/>
    <property type="project" value="TreeGrafter"/>
</dbReference>
<dbReference type="GO" id="GO:0046464">
    <property type="term" value="P:acylglycerol catabolic process"/>
    <property type="evidence" value="ECO:0007669"/>
    <property type="project" value="TreeGrafter"/>
</dbReference>
<dbReference type="InterPro" id="IPR000639">
    <property type="entry name" value="Epox_hydrolase-like"/>
</dbReference>
<reference evidence="2 3" key="1">
    <citation type="submission" date="2019-05" db="EMBL/GenBank/DDBJ databases">
        <title>Genome sequences of Thalassotalea litorea 1K03283.</title>
        <authorList>
            <person name="Zhang D."/>
        </authorList>
    </citation>
    <scope>NUCLEOTIDE SEQUENCE [LARGE SCALE GENOMIC DNA]</scope>
    <source>
        <strain evidence="2 3">MCCC 1K03283</strain>
    </source>
</reference>
<dbReference type="PRINTS" id="PR00412">
    <property type="entry name" value="EPOXHYDRLASE"/>
</dbReference>
<dbReference type="PANTHER" id="PTHR43798:SF33">
    <property type="entry name" value="HYDROLASE, PUTATIVE (AFU_ORTHOLOGUE AFUA_2G14860)-RELATED"/>
    <property type="match status" value="1"/>
</dbReference>
<dbReference type="InterPro" id="IPR000073">
    <property type="entry name" value="AB_hydrolase_1"/>
</dbReference>
<dbReference type="PANTHER" id="PTHR43798">
    <property type="entry name" value="MONOACYLGLYCEROL LIPASE"/>
    <property type="match status" value="1"/>
</dbReference>
<evidence type="ECO:0000259" key="1">
    <source>
        <dbReference type="Pfam" id="PF00561"/>
    </source>
</evidence>
<dbReference type="InterPro" id="IPR029058">
    <property type="entry name" value="AB_hydrolase_fold"/>
</dbReference>
<evidence type="ECO:0000313" key="3">
    <source>
        <dbReference type="Proteomes" id="UP000307790"/>
    </source>
</evidence>
<comment type="caution">
    <text evidence="2">The sequence shown here is derived from an EMBL/GenBank/DDBJ whole genome shotgun (WGS) entry which is preliminary data.</text>
</comment>
<sequence length="328" mass="37248">MARLETFGRRHNYCLASINLTINNMSDTSLNHADSWYKKGLFFKYGNDQVFFRENVTQAPEDTLSTVQKPVLLLLHGFPTCSWDFAAIWPQLSNSFRLVTLDFLGFGCSDKPNTGYSISLQADITQALLKHLNIDRFHILSHDFGDTVAIELVARMQSKGDIQSLILTNGGIFADFHQPLLIQKLLASALGKIIAPLIGFKHFKKSMESIFSVPLNESQLEQYWQLLNLQQGKRVFPQLIKYMNERKTYQQRWEGTLEATSVPTGLIAGDDDPISGSQMIARYRQIKPQTTAIAMAETGHYPHVERPSEFIRHLFNLYQCLNIDISAS</sequence>
<dbReference type="Proteomes" id="UP000307790">
    <property type="component" value="Unassembled WGS sequence"/>
</dbReference>
<dbReference type="Pfam" id="PF00561">
    <property type="entry name" value="Abhydrolase_1"/>
    <property type="match status" value="1"/>
</dbReference>
<name>A0A5R9IWU8_9GAMM</name>
<proteinExistence type="predicted"/>
<dbReference type="SUPFAM" id="SSF53474">
    <property type="entry name" value="alpha/beta-Hydrolases"/>
    <property type="match status" value="1"/>
</dbReference>
<dbReference type="EMBL" id="VCBC01000002">
    <property type="protein sequence ID" value="TLU67656.1"/>
    <property type="molecule type" value="Genomic_DNA"/>
</dbReference>
<protein>
    <submittedName>
        <fullName evidence="2">Alpha/beta hydrolase</fullName>
    </submittedName>
</protein>
<gene>
    <name evidence="2" type="ORF">FE810_01540</name>
</gene>
<keyword evidence="3" id="KW-1185">Reference proteome</keyword>
<feature type="domain" description="AB hydrolase-1" evidence="1">
    <location>
        <begin position="70"/>
        <end position="307"/>
    </location>
</feature>
<organism evidence="2 3">
    <name type="scientific">Thalassotalea litorea</name>
    <dbReference type="NCBI Taxonomy" id="2020715"/>
    <lineage>
        <taxon>Bacteria</taxon>
        <taxon>Pseudomonadati</taxon>
        <taxon>Pseudomonadota</taxon>
        <taxon>Gammaproteobacteria</taxon>
        <taxon>Alteromonadales</taxon>
        <taxon>Colwelliaceae</taxon>
        <taxon>Thalassotalea</taxon>
    </lineage>
</organism>
<keyword evidence="2" id="KW-0378">Hydrolase</keyword>
<evidence type="ECO:0000313" key="2">
    <source>
        <dbReference type="EMBL" id="TLU67656.1"/>
    </source>
</evidence>
<dbReference type="GO" id="GO:0016020">
    <property type="term" value="C:membrane"/>
    <property type="evidence" value="ECO:0007669"/>
    <property type="project" value="TreeGrafter"/>
</dbReference>